<evidence type="ECO:0000313" key="1">
    <source>
        <dbReference type="EMBL" id="JAA65366.1"/>
    </source>
</evidence>
<proteinExistence type="evidence at transcript level"/>
<reference evidence="1" key="1">
    <citation type="submission" date="2012-12" db="EMBL/GenBank/DDBJ databases">
        <title>Identification and characterization of a phenylalanine ammonia-lyase gene family in Isatis indigotica Fort.</title>
        <authorList>
            <person name="Liu Q."/>
            <person name="Chen J."/>
            <person name="Zhou X."/>
            <person name="Di P."/>
            <person name="Xiao Y."/>
            <person name="Xuan H."/>
            <person name="Zhang L."/>
            <person name="Chen W."/>
        </authorList>
    </citation>
    <scope>NUCLEOTIDE SEQUENCE</scope>
    <source>
        <tissue evidence="1">Salivary gland</tissue>
    </source>
</reference>
<name>A0A0K8R306_IXORI</name>
<organism evidence="1">
    <name type="scientific">Ixodes ricinus</name>
    <name type="common">Common tick</name>
    <name type="synonym">Acarus ricinus</name>
    <dbReference type="NCBI Taxonomy" id="34613"/>
    <lineage>
        <taxon>Eukaryota</taxon>
        <taxon>Metazoa</taxon>
        <taxon>Ecdysozoa</taxon>
        <taxon>Arthropoda</taxon>
        <taxon>Chelicerata</taxon>
        <taxon>Arachnida</taxon>
        <taxon>Acari</taxon>
        <taxon>Parasitiformes</taxon>
        <taxon>Ixodida</taxon>
        <taxon>Ixodoidea</taxon>
        <taxon>Ixodidae</taxon>
        <taxon>Ixodinae</taxon>
        <taxon>Ixodes</taxon>
    </lineage>
</organism>
<protein>
    <submittedName>
        <fullName evidence="1">Uncharacterized protein</fullName>
    </submittedName>
</protein>
<dbReference type="EMBL" id="GADI01008442">
    <property type="protein sequence ID" value="JAA65366.1"/>
    <property type="molecule type" value="mRNA"/>
</dbReference>
<dbReference type="AlphaFoldDB" id="A0A0K8R306"/>
<sequence>MASWCRGCLILPPRQAPVPGRPGRPLGKTCRPTARSPTTLLARAAQISAICEDQGGEGQCCSRAPADRV</sequence>
<accession>A0A0K8R306</accession>